<evidence type="ECO:0000259" key="9">
    <source>
        <dbReference type="PROSITE" id="PS50928"/>
    </source>
</evidence>
<comment type="similarity">
    <text evidence="7">Belongs to the binding-protein-dependent transport system permease family.</text>
</comment>
<dbReference type="PANTHER" id="PTHR43744:SF12">
    <property type="entry name" value="ABC TRANSPORTER PERMEASE PROTEIN MG189-RELATED"/>
    <property type="match status" value="1"/>
</dbReference>
<keyword evidence="5 7" id="KW-1133">Transmembrane helix</keyword>
<feature type="transmembrane region" description="Helical" evidence="7">
    <location>
        <begin position="162"/>
        <end position="181"/>
    </location>
</feature>
<evidence type="ECO:0000256" key="2">
    <source>
        <dbReference type="ARBA" id="ARBA00022448"/>
    </source>
</evidence>
<keyword evidence="6 7" id="KW-0472">Membrane</keyword>
<feature type="region of interest" description="Disordered" evidence="8">
    <location>
        <begin position="1"/>
        <end position="25"/>
    </location>
</feature>
<feature type="transmembrane region" description="Helical" evidence="7">
    <location>
        <begin position="129"/>
        <end position="150"/>
    </location>
</feature>
<feature type="transmembrane region" description="Helical" evidence="7">
    <location>
        <begin position="98"/>
        <end position="120"/>
    </location>
</feature>
<dbReference type="Pfam" id="PF00528">
    <property type="entry name" value="BPD_transp_1"/>
    <property type="match status" value="1"/>
</dbReference>
<keyword evidence="3" id="KW-1003">Cell membrane</keyword>
<dbReference type="SUPFAM" id="SSF161098">
    <property type="entry name" value="MetI-like"/>
    <property type="match status" value="1"/>
</dbReference>
<dbReference type="InterPro" id="IPR035906">
    <property type="entry name" value="MetI-like_sf"/>
</dbReference>
<feature type="transmembrane region" description="Helical" evidence="7">
    <location>
        <begin position="266"/>
        <end position="285"/>
    </location>
</feature>
<sequence length="299" mass="32132">MNTLLDPARESDTPSMPEPTSSKAKRRVGRLPRIALYALLIAGALEALVPVLWVLSGSLQSGKQLYKGTDFIPHPFEWGNFATAWNEGGFSQYLPNSLLYTTAAVLGILVIASLAGYALARIEFPGRGAIVGAILVIMIIPLPASFIAQYKLLITLGLANTRMGYILVLIAGGLPISILIMRGFFASQPKELEEAAAIDGANLFTTFWRIILPLARPGLIAVAVIQAMGVWNEYLMGLVLFNDSSLMPVQRGLTNFMSADTPQQQILLAASLIAVLPIVVFYAIAQRHIISGLSAGALK</sequence>
<evidence type="ECO:0000256" key="8">
    <source>
        <dbReference type="SAM" id="MobiDB-lite"/>
    </source>
</evidence>
<protein>
    <submittedName>
        <fullName evidence="10">Carbohydrate ABC transporter permease</fullName>
    </submittedName>
</protein>
<accession>A0AAU1UJA5</accession>
<dbReference type="GO" id="GO:0005886">
    <property type="term" value="C:plasma membrane"/>
    <property type="evidence" value="ECO:0007669"/>
    <property type="project" value="UniProtKB-SubCell"/>
</dbReference>
<dbReference type="InterPro" id="IPR000515">
    <property type="entry name" value="MetI-like"/>
</dbReference>
<evidence type="ECO:0000256" key="5">
    <source>
        <dbReference type="ARBA" id="ARBA00022989"/>
    </source>
</evidence>
<evidence type="ECO:0000256" key="1">
    <source>
        <dbReference type="ARBA" id="ARBA00004651"/>
    </source>
</evidence>
<comment type="subcellular location">
    <subcellularLocation>
        <location evidence="1 7">Cell membrane</location>
        <topology evidence="1 7">Multi-pass membrane protein</topology>
    </subcellularLocation>
</comment>
<reference evidence="10" key="1">
    <citation type="submission" date="2022-10" db="EMBL/GenBank/DDBJ databases">
        <title>The complete genomes of actinobacterial strains from the NBC collection.</title>
        <authorList>
            <person name="Joergensen T.S."/>
            <person name="Alvarez Arevalo M."/>
            <person name="Sterndorff E.B."/>
            <person name="Faurdal D."/>
            <person name="Vuksanovic O."/>
            <person name="Mourched A.-S."/>
            <person name="Charusanti P."/>
            <person name="Shaw S."/>
            <person name="Blin K."/>
            <person name="Weber T."/>
        </authorList>
    </citation>
    <scope>NUCLEOTIDE SEQUENCE</scope>
    <source>
        <strain evidence="10">NBC_00119</strain>
    </source>
</reference>
<evidence type="ECO:0000256" key="3">
    <source>
        <dbReference type="ARBA" id="ARBA00022475"/>
    </source>
</evidence>
<dbReference type="EMBL" id="CP108195">
    <property type="protein sequence ID" value="WTS16881.1"/>
    <property type="molecule type" value="Genomic_DNA"/>
</dbReference>
<dbReference type="PANTHER" id="PTHR43744">
    <property type="entry name" value="ABC TRANSPORTER PERMEASE PROTEIN MG189-RELATED-RELATED"/>
    <property type="match status" value="1"/>
</dbReference>
<evidence type="ECO:0000256" key="4">
    <source>
        <dbReference type="ARBA" id="ARBA00022692"/>
    </source>
</evidence>
<dbReference type="Gene3D" id="1.10.3720.10">
    <property type="entry name" value="MetI-like"/>
    <property type="match status" value="1"/>
</dbReference>
<dbReference type="AlphaFoldDB" id="A0AAU1UJA5"/>
<organism evidence="10">
    <name type="scientific">Streptomyces sp. NBC_00119</name>
    <dbReference type="NCBI Taxonomy" id="2975659"/>
    <lineage>
        <taxon>Bacteria</taxon>
        <taxon>Bacillati</taxon>
        <taxon>Actinomycetota</taxon>
        <taxon>Actinomycetes</taxon>
        <taxon>Kitasatosporales</taxon>
        <taxon>Streptomycetaceae</taxon>
        <taxon>Streptomyces</taxon>
    </lineage>
</organism>
<keyword evidence="4 7" id="KW-0812">Transmembrane</keyword>
<dbReference type="PROSITE" id="PS50928">
    <property type="entry name" value="ABC_TM1"/>
    <property type="match status" value="1"/>
</dbReference>
<evidence type="ECO:0000256" key="6">
    <source>
        <dbReference type="ARBA" id="ARBA00023136"/>
    </source>
</evidence>
<evidence type="ECO:0000256" key="7">
    <source>
        <dbReference type="RuleBase" id="RU363032"/>
    </source>
</evidence>
<feature type="domain" description="ABC transmembrane type-1" evidence="9">
    <location>
        <begin position="94"/>
        <end position="285"/>
    </location>
</feature>
<evidence type="ECO:0000313" key="10">
    <source>
        <dbReference type="EMBL" id="WTS16881.1"/>
    </source>
</evidence>
<dbReference type="GO" id="GO:0055085">
    <property type="term" value="P:transmembrane transport"/>
    <property type="evidence" value="ECO:0007669"/>
    <property type="project" value="InterPro"/>
</dbReference>
<feature type="transmembrane region" description="Helical" evidence="7">
    <location>
        <begin position="34"/>
        <end position="55"/>
    </location>
</feature>
<proteinExistence type="inferred from homology"/>
<gene>
    <name evidence="10" type="ORF">OHU69_40975</name>
</gene>
<keyword evidence="2 7" id="KW-0813">Transport</keyword>
<dbReference type="CDD" id="cd06261">
    <property type="entry name" value="TM_PBP2"/>
    <property type="match status" value="1"/>
</dbReference>
<name>A0AAU1UJA5_9ACTN</name>